<feature type="transmembrane region" description="Helical" evidence="1">
    <location>
        <begin position="210"/>
        <end position="230"/>
    </location>
</feature>
<reference evidence="3" key="1">
    <citation type="submission" date="2017-01" db="EMBL/GenBank/DDBJ databases">
        <authorList>
            <person name="Varghese N."/>
            <person name="Submissions S."/>
        </authorList>
    </citation>
    <scope>NUCLEOTIDE SEQUENCE [LARGE SCALE GENOMIC DNA]</scope>
    <source>
        <strain evidence="3">LP100</strain>
    </source>
</reference>
<evidence type="ECO:0000256" key="1">
    <source>
        <dbReference type="SAM" id="Phobius"/>
    </source>
</evidence>
<feature type="transmembrane region" description="Helical" evidence="1">
    <location>
        <begin position="280"/>
        <end position="298"/>
    </location>
</feature>
<feature type="transmembrane region" description="Helical" evidence="1">
    <location>
        <begin position="172"/>
        <end position="190"/>
    </location>
</feature>
<organism evidence="2 3">
    <name type="scientific">Pontibacter indicus</name>
    <dbReference type="NCBI Taxonomy" id="1317125"/>
    <lineage>
        <taxon>Bacteria</taxon>
        <taxon>Pseudomonadati</taxon>
        <taxon>Bacteroidota</taxon>
        <taxon>Cytophagia</taxon>
        <taxon>Cytophagales</taxon>
        <taxon>Hymenobacteraceae</taxon>
        <taxon>Pontibacter</taxon>
    </lineage>
</organism>
<dbReference type="InterPro" id="IPR043742">
    <property type="entry name" value="DUF5687"/>
</dbReference>
<keyword evidence="1" id="KW-0812">Transmembrane</keyword>
<evidence type="ECO:0008006" key="4">
    <source>
        <dbReference type="Google" id="ProtNLM"/>
    </source>
</evidence>
<dbReference type="AlphaFoldDB" id="A0A1R3WDW2"/>
<feature type="transmembrane region" description="Helical" evidence="1">
    <location>
        <begin position="450"/>
        <end position="470"/>
    </location>
</feature>
<name>A0A1R3WDW2_9BACT</name>
<feature type="transmembrane region" description="Helical" evidence="1">
    <location>
        <begin position="103"/>
        <end position="129"/>
    </location>
</feature>
<feature type="transmembrane region" description="Helical" evidence="1">
    <location>
        <begin position="23"/>
        <end position="46"/>
    </location>
</feature>
<gene>
    <name evidence="2" type="ORF">SAMN05444128_0198</name>
</gene>
<accession>A0A1R3WDW2</accession>
<feature type="transmembrane region" description="Helical" evidence="1">
    <location>
        <begin position="304"/>
        <end position="323"/>
    </location>
</feature>
<keyword evidence="1" id="KW-1133">Transmembrane helix</keyword>
<evidence type="ECO:0000313" key="2">
    <source>
        <dbReference type="EMBL" id="SIT75310.1"/>
    </source>
</evidence>
<keyword evidence="1" id="KW-0472">Membrane</keyword>
<evidence type="ECO:0000313" key="3">
    <source>
        <dbReference type="Proteomes" id="UP000187181"/>
    </source>
</evidence>
<dbReference type="RefSeq" id="WP_244554551.1">
    <property type="nucleotide sequence ID" value="NZ_FTPP01000001.1"/>
</dbReference>
<feature type="transmembrane region" description="Helical" evidence="1">
    <location>
        <begin position="422"/>
        <end position="444"/>
    </location>
</feature>
<dbReference type="STRING" id="1317125.SAMN05444128_0198"/>
<sequence>MFGTLLSLQAKQARRSPAYQKSLVVNIILGFFIVYFALIFIALGVFGDKILAEFYPDQSPVVSFNSFLLFYFLIDLVSRFMLQDLPVLAIQPFLHLPLKRNKLVHFVLLRSIPSVFNLLMLLVFVPFMIRSVVPVHGIGIALVWLASLLLLTFINNFILIYFKRQLTSNPKLTLLLALLVGGLMLLDYLQLLSLRQASTVAFGALLQQPWLVLVPLLGMVGVYLLNYRFLINHLYPEEIYIKKVSAVEGSDMAFLNKFGDTGKLIALELKLIWRHKRPKSMVMISAFLLFYGLIFYTNKVYLEGWGMLIFVGIFVTGSPMFNYGQFVPAWQSAHFDALLTRPISMNQYVKAKYLMFVPSILLVTFLTLPYAFFGTKVLLINLASCVFNIGVNSLVVLYFAALNKERLDLSNGSAFNWQGVGASKFVMMLPMVLGPVAIFLPFSIMDIPQWGIFAIAFTGALGIAFHRQLLQMLAKRLEDRKYTLAAGFRQH</sequence>
<feature type="transmembrane region" description="Helical" evidence="1">
    <location>
        <begin position="353"/>
        <end position="372"/>
    </location>
</feature>
<feature type="transmembrane region" description="Helical" evidence="1">
    <location>
        <begin position="378"/>
        <end position="401"/>
    </location>
</feature>
<dbReference type="EMBL" id="FTPP01000001">
    <property type="protein sequence ID" value="SIT75310.1"/>
    <property type="molecule type" value="Genomic_DNA"/>
</dbReference>
<feature type="transmembrane region" description="Helical" evidence="1">
    <location>
        <begin position="61"/>
        <end position="82"/>
    </location>
</feature>
<dbReference type="Proteomes" id="UP000187181">
    <property type="component" value="Unassembled WGS sequence"/>
</dbReference>
<keyword evidence="3" id="KW-1185">Reference proteome</keyword>
<dbReference type="Pfam" id="PF18940">
    <property type="entry name" value="DUF5687"/>
    <property type="match status" value="1"/>
</dbReference>
<protein>
    <recommendedName>
        <fullName evidence="4">ABC-2 type transport system permease protein</fullName>
    </recommendedName>
</protein>
<proteinExistence type="predicted"/>
<feature type="transmembrane region" description="Helical" evidence="1">
    <location>
        <begin position="135"/>
        <end position="160"/>
    </location>
</feature>